<dbReference type="GO" id="GO:0019629">
    <property type="term" value="P:propionate catabolic process, 2-methylcitrate cycle"/>
    <property type="evidence" value="ECO:0007669"/>
    <property type="project" value="InterPro"/>
</dbReference>
<evidence type="ECO:0000313" key="8">
    <source>
        <dbReference type="Proteomes" id="UP000632195"/>
    </source>
</evidence>
<dbReference type="GO" id="GO:0046421">
    <property type="term" value="F:methylisocitrate lyase activity"/>
    <property type="evidence" value="ECO:0007669"/>
    <property type="project" value="UniProtKB-EC"/>
</dbReference>
<dbReference type="PANTHER" id="PTHR42905:SF5">
    <property type="entry name" value="CARBOXYVINYL-CARBOXYPHOSPHONATE PHOSPHORYLMUTASE, CHLOROPLASTIC"/>
    <property type="match status" value="1"/>
</dbReference>
<dbReference type="PROSITE" id="PS00161">
    <property type="entry name" value="ISOCITRATE_LYASE"/>
    <property type="match status" value="1"/>
</dbReference>
<dbReference type="EC" id="4.1.3.30" evidence="6"/>
<dbReference type="SUPFAM" id="SSF51621">
    <property type="entry name" value="Phosphoenolpyruvate/pyruvate domain"/>
    <property type="match status" value="1"/>
</dbReference>
<evidence type="ECO:0000313" key="7">
    <source>
        <dbReference type="EMBL" id="GGM72440.1"/>
    </source>
</evidence>
<comment type="caution">
    <text evidence="7">The sequence shown here is derived from an EMBL/GenBank/DDBJ whole genome shotgun (WGS) entry which is preliminary data.</text>
</comment>
<comment type="similarity">
    <text evidence="2 6">Belongs to the isocitrate lyase/PEP mutase superfamily. Methylisocitrate lyase family.</text>
</comment>
<dbReference type="PANTHER" id="PTHR42905">
    <property type="entry name" value="PHOSPHOENOLPYRUVATE CARBOXYLASE"/>
    <property type="match status" value="1"/>
</dbReference>
<dbReference type="InterPro" id="IPR015813">
    <property type="entry name" value="Pyrv/PenolPyrv_kinase-like_dom"/>
</dbReference>
<evidence type="ECO:0000256" key="2">
    <source>
        <dbReference type="ARBA" id="ARBA00009282"/>
    </source>
</evidence>
<proteinExistence type="inferred from homology"/>
<evidence type="ECO:0000256" key="1">
    <source>
        <dbReference type="ARBA" id="ARBA00001946"/>
    </source>
</evidence>
<evidence type="ECO:0000256" key="6">
    <source>
        <dbReference type="RuleBase" id="RU361121"/>
    </source>
</evidence>
<dbReference type="InterPro" id="IPR040442">
    <property type="entry name" value="Pyrv_kinase-like_dom_sf"/>
</dbReference>
<dbReference type="AlphaFoldDB" id="A0AA37F9B0"/>
<dbReference type="InterPro" id="IPR018523">
    <property type="entry name" value="Isocitrate_lyase_ph_CS"/>
</dbReference>
<dbReference type="Gene3D" id="3.20.20.60">
    <property type="entry name" value="Phosphoenolpyruvate-binding domains"/>
    <property type="match status" value="1"/>
</dbReference>
<dbReference type="CDD" id="cd00377">
    <property type="entry name" value="ICL_PEPM"/>
    <property type="match status" value="1"/>
</dbReference>
<dbReference type="Pfam" id="PF13714">
    <property type="entry name" value="PEP_mutase"/>
    <property type="match status" value="1"/>
</dbReference>
<sequence length="306" mass="33526">MSVLRDNVNLGPAELRRQMADFVTAAGVFNGISAQLAERGGFRALYLSGSGVAGAMGLPDLSVTTLTELAEECRRITSVARSPLIVDADTGFGEAINVIRTVRLLEAAGASAIHIEDQVMPKRCGHLEGKKVIGAEEMGMKVRAAVEARKDEDFVIIARTDARAVNGFQDAVERAKFYLDCGADMIFIEALESEEEFRQFAREVDGPLLANMTEFGKSPLLSAQELKSLGYRAVIFPLTAFRAALKAMDSVYRDLFRAGTQRGFVDSLMTRKEFYSVIGYDQYAEDDSGIFREVQGMQARRGRGLI</sequence>
<dbReference type="Proteomes" id="UP000632195">
    <property type="component" value="Unassembled WGS sequence"/>
</dbReference>
<keyword evidence="5 6" id="KW-0456">Lyase</keyword>
<name>A0AA37F9B0_9ARCH</name>
<comment type="pathway">
    <text evidence="6">Organic acid metabolism; propanoate degradation.</text>
</comment>
<protein>
    <recommendedName>
        <fullName evidence="6">Methylisocitrate lyase</fullName>
        <ecNumber evidence="6">4.1.3.30</ecNumber>
    </recommendedName>
</protein>
<keyword evidence="8" id="KW-1185">Reference proteome</keyword>
<reference evidence="7" key="1">
    <citation type="journal article" date="2014" name="Int. J. Syst. Evol. Microbiol.">
        <title>Complete genome sequence of Corynebacterium casei LMG S-19264T (=DSM 44701T), isolated from a smear-ripened cheese.</title>
        <authorList>
            <consortium name="US DOE Joint Genome Institute (JGI-PGF)"/>
            <person name="Walter F."/>
            <person name="Albersmeier A."/>
            <person name="Kalinowski J."/>
            <person name="Ruckert C."/>
        </authorList>
    </citation>
    <scope>NUCLEOTIDE SEQUENCE</scope>
    <source>
        <strain evidence="7">JCM 13583</strain>
    </source>
</reference>
<evidence type="ECO:0000256" key="5">
    <source>
        <dbReference type="ARBA" id="ARBA00023239"/>
    </source>
</evidence>
<keyword evidence="4" id="KW-0460">Magnesium</keyword>
<organism evidence="7 8">
    <name type="scientific">Thermogymnomonas acidicola</name>
    <dbReference type="NCBI Taxonomy" id="399579"/>
    <lineage>
        <taxon>Archaea</taxon>
        <taxon>Methanobacteriati</taxon>
        <taxon>Thermoplasmatota</taxon>
        <taxon>Thermoplasmata</taxon>
        <taxon>Thermoplasmatales</taxon>
        <taxon>Thermogymnomonas</taxon>
    </lineage>
</organism>
<evidence type="ECO:0000256" key="3">
    <source>
        <dbReference type="ARBA" id="ARBA00022723"/>
    </source>
</evidence>
<comment type="function">
    <text evidence="6">Catalyzes the thermodynamically favored C-C bond cleavage of (2R,3S)-2-methylisocitrate to yield pyruvate and succinate.</text>
</comment>
<keyword evidence="3" id="KW-0479">Metal-binding</keyword>
<dbReference type="InterPro" id="IPR039556">
    <property type="entry name" value="ICL/PEPM"/>
</dbReference>
<dbReference type="FunFam" id="3.20.20.60:FF:000009">
    <property type="entry name" value="2-methylisocitrate lyase"/>
    <property type="match status" value="1"/>
</dbReference>
<dbReference type="GO" id="GO:0046872">
    <property type="term" value="F:metal ion binding"/>
    <property type="evidence" value="ECO:0007669"/>
    <property type="project" value="UniProtKB-KW"/>
</dbReference>
<comment type="catalytic activity">
    <reaction evidence="6">
        <text>(2S,3R)-3-hydroxybutane-1,2,3-tricarboxylate = pyruvate + succinate</text>
        <dbReference type="Rhea" id="RHEA:16809"/>
        <dbReference type="ChEBI" id="CHEBI:15361"/>
        <dbReference type="ChEBI" id="CHEBI:30031"/>
        <dbReference type="ChEBI" id="CHEBI:57429"/>
        <dbReference type="EC" id="4.1.3.30"/>
    </reaction>
</comment>
<reference evidence="7" key="2">
    <citation type="submission" date="2022-09" db="EMBL/GenBank/DDBJ databases">
        <authorList>
            <person name="Sun Q."/>
            <person name="Ohkuma M."/>
        </authorList>
    </citation>
    <scope>NUCLEOTIDE SEQUENCE</scope>
    <source>
        <strain evidence="7">JCM 13583</strain>
    </source>
</reference>
<dbReference type="NCBIfam" id="TIGR02317">
    <property type="entry name" value="prpB"/>
    <property type="match status" value="1"/>
</dbReference>
<evidence type="ECO:0000256" key="4">
    <source>
        <dbReference type="ARBA" id="ARBA00022842"/>
    </source>
</evidence>
<accession>A0AA37F9B0</accession>
<dbReference type="InterPro" id="IPR012695">
    <property type="entry name" value="PrpB"/>
</dbReference>
<gene>
    <name evidence="7" type="ORF">GCM10007108_08240</name>
</gene>
<dbReference type="EMBL" id="BMNY01000001">
    <property type="protein sequence ID" value="GGM72440.1"/>
    <property type="molecule type" value="Genomic_DNA"/>
</dbReference>
<comment type="cofactor">
    <cofactor evidence="1">
        <name>Mg(2+)</name>
        <dbReference type="ChEBI" id="CHEBI:18420"/>
    </cofactor>
</comment>